<proteinExistence type="predicted"/>
<keyword evidence="2" id="KW-1185">Reference proteome</keyword>
<evidence type="ECO:0000313" key="2">
    <source>
        <dbReference type="Proteomes" id="UP001241758"/>
    </source>
</evidence>
<comment type="caution">
    <text evidence="1">The sequence shown here is derived from an EMBL/GenBank/DDBJ whole genome shotgun (WGS) entry which is preliminary data.</text>
</comment>
<dbReference type="Proteomes" id="UP001241758">
    <property type="component" value="Unassembled WGS sequence"/>
</dbReference>
<sequence>MAEDLIADHAEQCRDVVLLQQAQDLGRPGRVWANPAGASLVFGDEGGAPV</sequence>
<accession>A0ABT6WG53</accession>
<gene>
    <name evidence="1" type="ORF">QLQ12_08865</name>
</gene>
<protein>
    <submittedName>
        <fullName evidence="1">Uncharacterized protein</fullName>
    </submittedName>
</protein>
<dbReference type="EMBL" id="JASCTH010000005">
    <property type="protein sequence ID" value="MDI6098710.1"/>
    <property type="molecule type" value="Genomic_DNA"/>
</dbReference>
<organism evidence="1 2">
    <name type="scientific">Actinoplanes sandaracinus</name>
    <dbReference type="NCBI Taxonomy" id="3045177"/>
    <lineage>
        <taxon>Bacteria</taxon>
        <taxon>Bacillati</taxon>
        <taxon>Actinomycetota</taxon>
        <taxon>Actinomycetes</taxon>
        <taxon>Micromonosporales</taxon>
        <taxon>Micromonosporaceae</taxon>
        <taxon>Actinoplanes</taxon>
    </lineage>
</organism>
<reference evidence="1 2" key="1">
    <citation type="submission" date="2023-05" db="EMBL/GenBank/DDBJ databases">
        <title>Actinoplanes sp. NEAU-A12 genome sequencing.</title>
        <authorList>
            <person name="Wang Z.-S."/>
        </authorList>
    </citation>
    <scope>NUCLEOTIDE SEQUENCE [LARGE SCALE GENOMIC DNA]</scope>
    <source>
        <strain evidence="1 2">NEAU-A12</strain>
    </source>
</reference>
<evidence type="ECO:0000313" key="1">
    <source>
        <dbReference type="EMBL" id="MDI6098710.1"/>
    </source>
</evidence>
<name>A0ABT6WG53_9ACTN</name>